<reference evidence="7 8" key="1">
    <citation type="journal article" date="2015" name="Genome Announc.">
        <title>Expanding the biotechnology potential of lactobacilli through comparative genomics of 213 strains and associated genera.</title>
        <authorList>
            <person name="Sun Z."/>
            <person name="Harris H.M."/>
            <person name="McCann A."/>
            <person name="Guo C."/>
            <person name="Argimon S."/>
            <person name="Zhang W."/>
            <person name="Yang X."/>
            <person name="Jeffery I.B."/>
            <person name="Cooney J.C."/>
            <person name="Kagawa T.F."/>
            <person name="Liu W."/>
            <person name="Song Y."/>
            <person name="Salvetti E."/>
            <person name="Wrobel A."/>
            <person name="Rasinkangas P."/>
            <person name="Parkhill J."/>
            <person name="Rea M.C."/>
            <person name="O'Sullivan O."/>
            <person name="Ritari J."/>
            <person name="Douillard F.P."/>
            <person name="Paul Ross R."/>
            <person name="Yang R."/>
            <person name="Briner A.E."/>
            <person name="Felis G.E."/>
            <person name="de Vos W.M."/>
            <person name="Barrangou R."/>
            <person name="Klaenhammer T.R."/>
            <person name="Caufield P.W."/>
            <person name="Cui Y."/>
            <person name="Zhang H."/>
            <person name="O'Toole P.W."/>
        </authorList>
    </citation>
    <scope>NUCLEOTIDE SEQUENCE [LARGE SCALE GENOMIC DNA]</scope>
    <source>
        <strain evidence="7 8">DSM 22408</strain>
    </source>
</reference>
<feature type="transmembrane region" description="Helical" evidence="6">
    <location>
        <begin position="319"/>
        <end position="337"/>
    </location>
</feature>
<accession>A0A0R2KS26</accession>
<dbReference type="PIRSF" id="PIRSF006060">
    <property type="entry name" value="AA_transporter"/>
    <property type="match status" value="1"/>
</dbReference>
<dbReference type="InterPro" id="IPR002293">
    <property type="entry name" value="AA/rel_permease1"/>
</dbReference>
<dbReference type="PATRIC" id="fig|1122146.4.peg.194"/>
<evidence type="ECO:0000256" key="3">
    <source>
        <dbReference type="ARBA" id="ARBA00022692"/>
    </source>
</evidence>
<dbReference type="PANTHER" id="PTHR42770">
    <property type="entry name" value="AMINO ACID TRANSPORTER-RELATED"/>
    <property type="match status" value="1"/>
</dbReference>
<keyword evidence="2" id="KW-1003">Cell membrane</keyword>
<protein>
    <recommendedName>
        <fullName evidence="9">Amino acid permease</fullName>
    </recommendedName>
</protein>
<feature type="transmembrane region" description="Helical" evidence="6">
    <location>
        <begin position="269"/>
        <end position="298"/>
    </location>
</feature>
<evidence type="ECO:0000313" key="8">
    <source>
        <dbReference type="Proteomes" id="UP000051500"/>
    </source>
</evidence>
<evidence type="ECO:0000256" key="6">
    <source>
        <dbReference type="SAM" id="Phobius"/>
    </source>
</evidence>
<keyword evidence="3 6" id="KW-0812">Transmembrane</keyword>
<name>A0A0R2KS26_9LACO</name>
<dbReference type="AlphaFoldDB" id="A0A0R2KS26"/>
<evidence type="ECO:0000256" key="2">
    <source>
        <dbReference type="ARBA" id="ARBA00022475"/>
    </source>
</evidence>
<dbReference type="Proteomes" id="UP000051500">
    <property type="component" value="Unassembled WGS sequence"/>
</dbReference>
<evidence type="ECO:0000313" key="7">
    <source>
        <dbReference type="EMBL" id="KRN90550.1"/>
    </source>
</evidence>
<proteinExistence type="predicted"/>
<keyword evidence="5 6" id="KW-0472">Membrane</keyword>
<evidence type="ECO:0008006" key="9">
    <source>
        <dbReference type="Google" id="ProtNLM"/>
    </source>
</evidence>
<dbReference type="eggNOG" id="COG0531">
    <property type="taxonomic scope" value="Bacteria"/>
</dbReference>
<evidence type="ECO:0000256" key="5">
    <source>
        <dbReference type="ARBA" id="ARBA00023136"/>
    </source>
</evidence>
<feature type="transmembrane region" description="Helical" evidence="6">
    <location>
        <begin position="384"/>
        <end position="401"/>
    </location>
</feature>
<dbReference type="InterPro" id="IPR050367">
    <property type="entry name" value="APC_superfamily"/>
</dbReference>
<dbReference type="STRING" id="1122146.IV53_GL000192"/>
<comment type="caution">
    <text evidence="7">The sequence shown here is derived from an EMBL/GenBank/DDBJ whole genome shotgun (WGS) entry which is preliminary data.</text>
</comment>
<dbReference type="PANTHER" id="PTHR42770:SF18">
    <property type="entry name" value="ARGININE_AGMATINE ANTIPORTER"/>
    <property type="match status" value="1"/>
</dbReference>
<feature type="transmembrane region" description="Helical" evidence="6">
    <location>
        <begin position="407"/>
        <end position="428"/>
    </location>
</feature>
<feature type="transmembrane region" description="Helical" evidence="6">
    <location>
        <begin position="83"/>
        <end position="105"/>
    </location>
</feature>
<feature type="transmembrane region" description="Helical" evidence="6">
    <location>
        <begin position="38"/>
        <end position="62"/>
    </location>
</feature>
<evidence type="ECO:0000256" key="4">
    <source>
        <dbReference type="ARBA" id="ARBA00022989"/>
    </source>
</evidence>
<dbReference type="Pfam" id="PF13520">
    <property type="entry name" value="AA_permease_2"/>
    <property type="match status" value="1"/>
</dbReference>
<comment type="subcellular location">
    <subcellularLocation>
        <location evidence="1">Cell membrane</location>
        <topology evidence="1">Multi-pass membrane protein</topology>
    </subcellularLocation>
</comment>
<evidence type="ECO:0000256" key="1">
    <source>
        <dbReference type="ARBA" id="ARBA00004651"/>
    </source>
</evidence>
<keyword evidence="8" id="KW-1185">Reference proteome</keyword>
<feature type="transmembrane region" description="Helical" evidence="6">
    <location>
        <begin position="125"/>
        <end position="145"/>
    </location>
</feature>
<sequence>MKKLGNSNKKLGFISVYLLGVNGIIGSGIFLLPSKMYALSGIWSVAVIFFCALAALVLTLSYAELASRSTGNGAAWLYAYDQFGEFAGFEVGLFIWLQGVVTISAETAAFLTALKLMVPQLSDPFLYKATGLAIILGLTVVGIMGNQVSKYANNIATVMKIGALITFVIGGLFFIKMMNFSQPVTHSLKDYNSAFNLIFYMFAGFSFLPVAATKMENPKKNLPRILLAVIISVGVIYMITMIVAIGVLGPEIVHNESPLAFAFAEKYGHIGRMIMSIGILGSILGVAISLSYSTPYIASSLAREHQLLPAFFGKITKSGTPWVAVILTTCICALLFLSGDYLFLVPCTVFISLVQYVVTSFAAMKVKKKQKDPKTATDGFNLPLGYTFPILSLLICVYMLMNFTQKVIIFGVTTIVVCVAFYFIYRYFKNKKTKTVAK</sequence>
<feature type="transmembrane region" description="Helical" evidence="6">
    <location>
        <begin position="195"/>
        <end position="213"/>
    </location>
</feature>
<organism evidence="7 8">
    <name type="scientific">Ligilactobacillus ceti DSM 22408</name>
    <dbReference type="NCBI Taxonomy" id="1122146"/>
    <lineage>
        <taxon>Bacteria</taxon>
        <taxon>Bacillati</taxon>
        <taxon>Bacillota</taxon>
        <taxon>Bacilli</taxon>
        <taxon>Lactobacillales</taxon>
        <taxon>Lactobacillaceae</taxon>
        <taxon>Ligilactobacillus</taxon>
    </lineage>
</organism>
<keyword evidence="4 6" id="KW-1133">Transmembrane helix</keyword>
<dbReference type="Gene3D" id="1.20.1740.10">
    <property type="entry name" value="Amino acid/polyamine transporter I"/>
    <property type="match status" value="1"/>
</dbReference>
<dbReference type="GO" id="GO:0022857">
    <property type="term" value="F:transmembrane transporter activity"/>
    <property type="evidence" value="ECO:0007669"/>
    <property type="project" value="InterPro"/>
</dbReference>
<feature type="transmembrane region" description="Helical" evidence="6">
    <location>
        <begin position="343"/>
        <end position="363"/>
    </location>
</feature>
<gene>
    <name evidence="7" type="ORF">IV53_GL000192</name>
</gene>
<dbReference type="EMBL" id="JQBZ01000002">
    <property type="protein sequence ID" value="KRN90550.1"/>
    <property type="molecule type" value="Genomic_DNA"/>
</dbReference>
<dbReference type="GO" id="GO:0005886">
    <property type="term" value="C:plasma membrane"/>
    <property type="evidence" value="ECO:0007669"/>
    <property type="project" value="UniProtKB-SubCell"/>
</dbReference>
<feature type="transmembrane region" description="Helical" evidence="6">
    <location>
        <begin position="12"/>
        <end position="32"/>
    </location>
</feature>
<feature type="transmembrane region" description="Helical" evidence="6">
    <location>
        <begin position="157"/>
        <end position="175"/>
    </location>
</feature>
<feature type="transmembrane region" description="Helical" evidence="6">
    <location>
        <begin position="225"/>
        <end position="249"/>
    </location>
</feature>